<dbReference type="GO" id="GO:0071973">
    <property type="term" value="P:bacterial-type flagellum-dependent cell motility"/>
    <property type="evidence" value="ECO:0007669"/>
    <property type="project" value="InterPro"/>
</dbReference>
<keyword evidence="6" id="KW-0282">Flagellum</keyword>
<keyword evidence="7" id="KW-1185">Reference proteome</keyword>
<dbReference type="GO" id="GO:0003774">
    <property type="term" value="F:cytoskeletal motor activity"/>
    <property type="evidence" value="ECO:0007669"/>
    <property type="project" value="InterPro"/>
</dbReference>
<dbReference type="PANTHER" id="PTHR34653:SF1">
    <property type="entry name" value="FLAGELLAR HOOK-BASAL BODY COMPLEX PROTEIN FLIE"/>
    <property type="match status" value="1"/>
</dbReference>
<dbReference type="RefSeq" id="WP_133598381.1">
    <property type="nucleotide sequence ID" value="NZ_SNYL01000012.1"/>
</dbReference>
<evidence type="ECO:0000313" key="7">
    <source>
        <dbReference type="Proteomes" id="UP000295510"/>
    </source>
</evidence>
<dbReference type="Proteomes" id="UP000295510">
    <property type="component" value="Unassembled WGS sequence"/>
</dbReference>
<protein>
    <recommendedName>
        <fullName evidence="4 5">Flagellar hook-basal body complex protein FliE</fullName>
    </recommendedName>
</protein>
<comment type="similarity">
    <text evidence="2 4">Belongs to the FliE family.</text>
</comment>
<dbReference type="NCBIfam" id="TIGR00205">
    <property type="entry name" value="fliE"/>
    <property type="match status" value="1"/>
</dbReference>
<dbReference type="OrthoDB" id="8909229at2"/>
<keyword evidence="3 4" id="KW-0975">Bacterial flagellum</keyword>
<dbReference type="GO" id="GO:0009425">
    <property type="term" value="C:bacterial-type flagellum basal body"/>
    <property type="evidence" value="ECO:0007669"/>
    <property type="project" value="UniProtKB-SubCell"/>
</dbReference>
<accession>A0A4R6U9N3</accession>
<dbReference type="PANTHER" id="PTHR34653">
    <property type="match status" value="1"/>
</dbReference>
<keyword evidence="6" id="KW-0969">Cilium</keyword>
<sequence>MDLRLTPLTSVSTAALKPAVGTAAKLGGAGLTPPAGTARVTGGGFGEAFKTALQNVSAAQNHASQLQTEFQMGNPNVSLEQTMLSMQKAQIGFQAALHVRNRMMQAYTDVMNMQV</sequence>
<evidence type="ECO:0000256" key="1">
    <source>
        <dbReference type="ARBA" id="ARBA00004117"/>
    </source>
</evidence>
<dbReference type="Pfam" id="PF02049">
    <property type="entry name" value="FliE"/>
    <property type="match status" value="1"/>
</dbReference>
<dbReference type="InterPro" id="IPR001624">
    <property type="entry name" value="FliE"/>
</dbReference>
<name>A0A4R6U9N3_9BURK</name>
<dbReference type="GO" id="GO:0005198">
    <property type="term" value="F:structural molecule activity"/>
    <property type="evidence" value="ECO:0007669"/>
    <property type="project" value="UniProtKB-UniRule"/>
</dbReference>
<comment type="subcellular location">
    <subcellularLocation>
        <location evidence="1 4">Bacterial flagellum basal body</location>
    </subcellularLocation>
</comment>
<evidence type="ECO:0000256" key="5">
    <source>
        <dbReference type="NCBIfam" id="TIGR00205"/>
    </source>
</evidence>
<dbReference type="PRINTS" id="PR01006">
    <property type="entry name" value="FLGHOOKFLIE"/>
</dbReference>
<gene>
    <name evidence="4" type="primary">fliE</name>
    <name evidence="6" type="ORF">DFR43_11272</name>
</gene>
<dbReference type="HAMAP" id="MF_00724">
    <property type="entry name" value="FliE"/>
    <property type="match status" value="1"/>
</dbReference>
<dbReference type="AlphaFoldDB" id="A0A4R6U9N3"/>
<evidence type="ECO:0000313" key="6">
    <source>
        <dbReference type="EMBL" id="TDQ41395.1"/>
    </source>
</evidence>
<proteinExistence type="inferred from homology"/>
<comment type="caution">
    <text evidence="6">The sequence shown here is derived from an EMBL/GenBank/DDBJ whole genome shotgun (WGS) entry which is preliminary data.</text>
</comment>
<evidence type="ECO:0000256" key="4">
    <source>
        <dbReference type="HAMAP-Rule" id="MF_00724"/>
    </source>
</evidence>
<organism evidence="6 7">
    <name type="scientific">Tepidicella xavieri</name>
    <dbReference type="NCBI Taxonomy" id="360241"/>
    <lineage>
        <taxon>Bacteria</taxon>
        <taxon>Pseudomonadati</taxon>
        <taxon>Pseudomonadota</taxon>
        <taxon>Betaproteobacteria</taxon>
        <taxon>Burkholderiales</taxon>
        <taxon>Tepidicella</taxon>
    </lineage>
</organism>
<dbReference type="EMBL" id="SNYL01000012">
    <property type="protein sequence ID" value="TDQ41395.1"/>
    <property type="molecule type" value="Genomic_DNA"/>
</dbReference>
<evidence type="ECO:0000256" key="2">
    <source>
        <dbReference type="ARBA" id="ARBA00009272"/>
    </source>
</evidence>
<reference evidence="6 7" key="1">
    <citation type="submission" date="2019-03" db="EMBL/GenBank/DDBJ databases">
        <title>Genomic Encyclopedia of Type Strains, Phase IV (KMG-IV): sequencing the most valuable type-strain genomes for metagenomic binning, comparative biology and taxonomic classification.</title>
        <authorList>
            <person name="Goeker M."/>
        </authorList>
    </citation>
    <scope>NUCLEOTIDE SEQUENCE [LARGE SCALE GENOMIC DNA]</scope>
    <source>
        <strain evidence="6 7">DSM 19605</strain>
    </source>
</reference>
<keyword evidence="6" id="KW-0966">Cell projection</keyword>
<evidence type="ECO:0000256" key="3">
    <source>
        <dbReference type="ARBA" id="ARBA00023143"/>
    </source>
</evidence>